<dbReference type="Gene3D" id="1.10.287.950">
    <property type="entry name" value="Methyl-accepting chemotaxis protein"/>
    <property type="match status" value="1"/>
</dbReference>
<evidence type="ECO:0000259" key="3">
    <source>
        <dbReference type="PROSITE" id="PS50111"/>
    </source>
</evidence>
<evidence type="ECO:0000256" key="1">
    <source>
        <dbReference type="ARBA" id="ARBA00023224"/>
    </source>
</evidence>
<dbReference type="Pfam" id="PF00015">
    <property type="entry name" value="MCPsignal"/>
    <property type="match status" value="1"/>
</dbReference>
<evidence type="ECO:0000313" key="5">
    <source>
        <dbReference type="Proteomes" id="UP001501195"/>
    </source>
</evidence>
<sequence length="358" mass="36335">MGWRGRTSGGLGNHPLISTADAVAAVLQHAPSTVFVLDERAELVWANPAGHAELERARTTVGQAEYDRGMAEFKAWLRGTTSFPARKVFTRGAGAAIHSIRSTADRVPGGYVTSWEDVSDFTRVTEGARAATGRIAEYGASLAALGDELAGSAGAAASQADALLQGAGELTGSIREISTGASAAASSTGTAVASAQHASDSVAKLAASSEEIGSISRLITAIAEQTNLLALNATIEAARAGEAGRGFNVVATEVKELARRTAEATDQISAMIATIQADSASAGDAIGRIVALIGEIEAQQTTIAGAVDEQSATAGEISGRVDNIARSTNDAAAVAGRVREVAEQLADGAGELQSAMGY</sequence>
<dbReference type="SUPFAM" id="SSF58104">
    <property type="entry name" value="Methyl-accepting chemotaxis protein (MCP) signaling domain"/>
    <property type="match status" value="1"/>
</dbReference>
<proteinExistence type="predicted"/>
<comment type="caution">
    <text evidence="4">The sequence shown here is derived from an EMBL/GenBank/DDBJ whole genome shotgun (WGS) entry which is preliminary data.</text>
</comment>
<dbReference type="SMART" id="SM00283">
    <property type="entry name" value="MA"/>
    <property type="match status" value="1"/>
</dbReference>
<evidence type="ECO:0000256" key="2">
    <source>
        <dbReference type="PROSITE-ProRule" id="PRU00284"/>
    </source>
</evidence>
<dbReference type="Proteomes" id="UP001501195">
    <property type="component" value="Unassembled WGS sequence"/>
</dbReference>
<reference evidence="5" key="1">
    <citation type="journal article" date="2019" name="Int. J. Syst. Evol. Microbiol.">
        <title>The Global Catalogue of Microorganisms (GCM) 10K type strain sequencing project: providing services to taxonomists for standard genome sequencing and annotation.</title>
        <authorList>
            <consortium name="The Broad Institute Genomics Platform"/>
            <consortium name="The Broad Institute Genome Sequencing Center for Infectious Disease"/>
            <person name="Wu L."/>
            <person name="Ma J."/>
        </authorList>
    </citation>
    <scope>NUCLEOTIDE SEQUENCE [LARGE SCALE GENOMIC DNA]</scope>
    <source>
        <strain evidence="5">JCM 18126</strain>
    </source>
</reference>
<protein>
    <recommendedName>
        <fullName evidence="3">Methyl-accepting transducer domain-containing protein</fullName>
    </recommendedName>
</protein>
<dbReference type="PANTHER" id="PTHR32089">
    <property type="entry name" value="METHYL-ACCEPTING CHEMOTAXIS PROTEIN MCPB"/>
    <property type="match status" value="1"/>
</dbReference>
<accession>A0ABP9HBU0</accession>
<dbReference type="PROSITE" id="PS50111">
    <property type="entry name" value="CHEMOTAXIS_TRANSDUC_2"/>
    <property type="match status" value="1"/>
</dbReference>
<gene>
    <name evidence="4" type="ORF">GCM10023225_07050</name>
</gene>
<keyword evidence="1 2" id="KW-0807">Transducer</keyword>
<keyword evidence="5" id="KW-1185">Reference proteome</keyword>
<name>A0ABP9HBU0_9ACTN</name>
<dbReference type="RefSeq" id="WP_345710959.1">
    <property type="nucleotide sequence ID" value="NZ_BAABIL010000080.1"/>
</dbReference>
<feature type="domain" description="Methyl-accepting transducer" evidence="3">
    <location>
        <begin position="124"/>
        <end position="346"/>
    </location>
</feature>
<dbReference type="InterPro" id="IPR004089">
    <property type="entry name" value="MCPsignal_dom"/>
</dbReference>
<dbReference type="PANTHER" id="PTHR32089:SF112">
    <property type="entry name" value="LYSOZYME-LIKE PROTEIN-RELATED"/>
    <property type="match status" value="1"/>
</dbReference>
<evidence type="ECO:0000313" key="4">
    <source>
        <dbReference type="EMBL" id="GAA4966741.1"/>
    </source>
</evidence>
<dbReference type="EMBL" id="BAABIL010000080">
    <property type="protein sequence ID" value="GAA4966741.1"/>
    <property type="molecule type" value="Genomic_DNA"/>
</dbReference>
<organism evidence="4 5">
    <name type="scientific">Kineococcus glutinatus</name>
    <dbReference type="NCBI Taxonomy" id="1070872"/>
    <lineage>
        <taxon>Bacteria</taxon>
        <taxon>Bacillati</taxon>
        <taxon>Actinomycetota</taxon>
        <taxon>Actinomycetes</taxon>
        <taxon>Kineosporiales</taxon>
        <taxon>Kineosporiaceae</taxon>
        <taxon>Kineococcus</taxon>
    </lineage>
</organism>